<evidence type="ECO:0000256" key="2">
    <source>
        <dbReference type="ARBA" id="ARBA00009758"/>
    </source>
</evidence>
<dbReference type="GO" id="GO:0016020">
    <property type="term" value="C:membrane"/>
    <property type="evidence" value="ECO:0007669"/>
    <property type="project" value="TreeGrafter"/>
</dbReference>
<evidence type="ECO:0000313" key="5">
    <source>
        <dbReference type="EMBL" id="CCO27277.1"/>
    </source>
</evidence>
<accession>M5BU72</accession>
<reference evidence="6 8" key="3">
    <citation type="submission" date="2014-11" db="EMBL/GenBank/DDBJ databases">
        <authorList>
            <person name="Wibberg Daniel"/>
        </authorList>
    </citation>
    <scope>NUCLEOTIDE SEQUENCE [LARGE SCALE GENOMIC DNA]</scope>
    <source>
        <strain evidence="6">Rhizoctonia solani AG1-IB 7/3/14</strain>
    </source>
</reference>
<dbReference type="Proteomes" id="UP000012065">
    <property type="component" value="Unassembled WGS sequence"/>
</dbReference>
<reference evidence="5" key="1">
    <citation type="submission" date="2012-10" db="EMBL/GenBank/DDBJ databases">
        <authorList>
            <person name="Jelonek L."/>
        </authorList>
    </citation>
    <scope>NUCLEOTIDE SEQUENCE</scope>
    <source>
        <strain evidence="5">Isolate 7/3/14</strain>
    </source>
</reference>
<dbReference type="InterPro" id="IPR000406">
    <property type="entry name" value="Rho_GDI"/>
</dbReference>
<evidence type="ECO:0000313" key="8">
    <source>
        <dbReference type="Proteomes" id="UP000059188"/>
    </source>
</evidence>
<gene>
    <name evidence="5" type="ORF">BN14_01313</name>
    <name evidence="6" type="ORF">RSOLAG1IB_02903</name>
</gene>
<protein>
    <submittedName>
        <fullName evidence="5 6">Rho GDP-dissociation inhibitor</fullName>
    </submittedName>
</protein>
<dbReference type="InterPro" id="IPR024792">
    <property type="entry name" value="RhoGDI_dom_sf"/>
</dbReference>
<evidence type="ECO:0000313" key="6">
    <source>
        <dbReference type="EMBL" id="CEL58158.1"/>
    </source>
</evidence>
<keyword evidence="4" id="KW-0963">Cytoplasm</keyword>
<dbReference type="SUPFAM" id="SSF81296">
    <property type="entry name" value="E set domains"/>
    <property type="match status" value="1"/>
</dbReference>
<dbReference type="Pfam" id="PF02115">
    <property type="entry name" value="Rho_GDI"/>
    <property type="match status" value="1"/>
</dbReference>
<dbReference type="GO" id="GO:0005096">
    <property type="term" value="F:GTPase activator activity"/>
    <property type="evidence" value="ECO:0007669"/>
    <property type="project" value="UniProtKB-KW"/>
</dbReference>
<dbReference type="Gene3D" id="2.70.50.30">
    <property type="entry name" value="Coagulation Factor XIII, subunit A, domain 1"/>
    <property type="match status" value="1"/>
</dbReference>
<dbReference type="STRING" id="1108050.M5BU72"/>
<evidence type="ECO:0000256" key="4">
    <source>
        <dbReference type="ARBA" id="ARBA00022490"/>
    </source>
</evidence>
<dbReference type="PRINTS" id="PR00492">
    <property type="entry name" value="RHOGDI"/>
</dbReference>
<evidence type="ECO:0000256" key="3">
    <source>
        <dbReference type="ARBA" id="ARBA00022468"/>
    </source>
</evidence>
<dbReference type="EMBL" id="LN679102">
    <property type="protein sequence ID" value="CEL58158.1"/>
    <property type="molecule type" value="Genomic_DNA"/>
</dbReference>
<dbReference type="EMBL" id="CAOJ01001715">
    <property type="protein sequence ID" value="CCO27277.1"/>
    <property type="molecule type" value="Genomic_DNA"/>
</dbReference>
<dbReference type="GO" id="GO:0005094">
    <property type="term" value="F:Rho GDP-dissociation inhibitor activity"/>
    <property type="evidence" value="ECO:0007669"/>
    <property type="project" value="InterPro"/>
</dbReference>
<dbReference type="PANTHER" id="PTHR10980:SF3">
    <property type="entry name" value="LD16419P"/>
    <property type="match status" value="1"/>
</dbReference>
<dbReference type="OrthoDB" id="1683373at2759"/>
<name>M5BU72_THACB</name>
<evidence type="ECO:0000313" key="7">
    <source>
        <dbReference type="Proteomes" id="UP000012065"/>
    </source>
</evidence>
<comment type="similarity">
    <text evidence="2">Belongs to the Rho GDI family.</text>
</comment>
<evidence type="ECO:0000256" key="1">
    <source>
        <dbReference type="ARBA" id="ARBA00004496"/>
    </source>
</evidence>
<dbReference type="GO" id="GO:0005829">
    <property type="term" value="C:cytosol"/>
    <property type="evidence" value="ECO:0007669"/>
    <property type="project" value="TreeGrafter"/>
</dbReference>
<organism evidence="5 7">
    <name type="scientific">Thanatephorus cucumeris (strain AG1-IB / isolate 7/3/14)</name>
    <name type="common">Lettuce bottom rot fungus</name>
    <name type="synonym">Rhizoctonia solani</name>
    <dbReference type="NCBI Taxonomy" id="1108050"/>
    <lineage>
        <taxon>Eukaryota</taxon>
        <taxon>Fungi</taxon>
        <taxon>Dikarya</taxon>
        <taxon>Basidiomycota</taxon>
        <taxon>Agaricomycotina</taxon>
        <taxon>Agaricomycetes</taxon>
        <taxon>Cantharellales</taxon>
        <taxon>Ceratobasidiaceae</taxon>
        <taxon>Rhizoctonia</taxon>
        <taxon>Rhizoctonia solani AG-1</taxon>
    </lineage>
</organism>
<keyword evidence="3" id="KW-0343">GTPase activation</keyword>
<comment type="subcellular location">
    <subcellularLocation>
        <location evidence="1">Cytoplasm</location>
    </subcellularLocation>
</comment>
<dbReference type="PANTHER" id="PTHR10980">
    <property type="entry name" value="RHO GDP-DISSOCIATION INHIBITOR"/>
    <property type="match status" value="1"/>
</dbReference>
<sequence>MSAPHDHDDDLAPTNTAGYKVTAKKTVDEYANLDANDESLARWKESLGIKGGNGGPATFTITKLFLTSDTLPDGKAITLDLADPQAMELAKKNPITIKEGVEYNVGVKFIIQNDVISGLRYIHNVKRAGLQVDKLEQMIGSYGPGAGEQSVTFMSEESPSGLIARSGTYHVRSRVYDDDQKIHADFEWTFKLAKEW</sequence>
<reference evidence="5 7" key="2">
    <citation type="journal article" date="2013" name="J. Biotechnol.">
        <title>Establishment and interpretation of the genome sequence of the phytopathogenic fungus Rhizoctonia solani AG1-IB isolate 7/3/14.</title>
        <authorList>
            <person name="Wibberg D.W."/>
            <person name="Jelonek L.J."/>
            <person name="Rupp O.R."/>
            <person name="Hennig M.H."/>
            <person name="Eikmeyer F.E."/>
            <person name="Goesmann A.G."/>
            <person name="Hartmann A.H."/>
            <person name="Borriss R.B."/>
            <person name="Grosch R.G."/>
            <person name="Puehler A.P."/>
            <person name="Schlueter A.S."/>
        </authorList>
    </citation>
    <scope>NUCLEOTIDE SEQUENCE [LARGE SCALE GENOMIC DNA]</scope>
    <source>
        <strain evidence="7">AG1-IB / isolate 7/3/14</strain>
        <strain evidence="5">Isolate 7/3/14</strain>
    </source>
</reference>
<dbReference type="AlphaFoldDB" id="M5BU72"/>
<dbReference type="Proteomes" id="UP000059188">
    <property type="component" value="Unassembled WGS sequence"/>
</dbReference>
<dbReference type="InterPro" id="IPR014756">
    <property type="entry name" value="Ig_E-set"/>
</dbReference>
<proteinExistence type="inferred from homology"/>
<keyword evidence="8" id="KW-1185">Reference proteome</keyword>
<dbReference type="HOGENOM" id="CLU_076228_1_0_1"/>
<dbReference type="FunFam" id="2.70.50.30:FF:000004">
    <property type="entry name" value="Rho GDP-dissociation inhibitor 1"/>
    <property type="match status" value="1"/>
</dbReference>
<dbReference type="GO" id="GO:0007266">
    <property type="term" value="P:Rho protein signal transduction"/>
    <property type="evidence" value="ECO:0007669"/>
    <property type="project" value="InterPro"/>
</dbReference>